<dbReference type="AlphaFoldDB" id="A0A0F9UBL5"/>
<evidence type="ECO:0008006" key="3">
    <source>
        <dbReference type="Google" id="ProtNLM"/>
    </source>
</evidence>
<feature type="transmembrane region" description="Helical" evidence="1">
    <location>
        <begin position="136"/>
        <end position="156"/>
    </location>
</feature>
<evidence type="ECO:0000313" key="2">
    <source>
        <dbReference type="EMBL" id="KKN51013.1"/>
    </source>
</evidence>
<keyword evidence="1" id="KW-0812">Transmembrane</keyword>
<organism evidence="2">
    <name type="scientific">marine sediment metagenome</name>
    <dbReference type="NCBI Taxonomy" id="412755"/>
    <lineage>
        <taxon>unclassified sequences</taxon>
        <taxon>metagenomes</taxon>
        <taxon>ecological metagenomes</taxon>
    </lineage>
</organism>
<comment type="caution">
    <text evidence="2">The sequence shown here is derived from an EMBL/GenBank/DDBJ whole genome shotgun (WGS) entry which is preliminary data.</text>
</comment>
<evidence type="ECO:0000256" key="1">
    <source>
        <dbReference type="SAM" id="Phobius"/>
    </source>
</evidence>
<keyword evidence="1" id="KW-0472">Membrane</keyword>
<gene>
    <name evidence="2" type="ORF">LCGC14_0627050</name>
</gene>
<name>A0A0F9UBL5_9ZZZZ</name>
<dbReference type="EMBL" id="LAZR01001084">
    <property type="protein sequence ID" value="KKN51013.1"/>
    <property type="molecule type" value="Genomic_DNA"/>
</dbReference>
<reference evidence="2" key="1">
    <citation type="journal article" date="2015" name="Nature">
        <title>Complex archaea that bridge the gap between prokaryotes and eukaryotes.</title>
        <authorList>
            <person name="Spang A."/>
            <person name="Saw J.H."/>
            <person name="Jorgensen S.L."/>
            <person name="Zaremba-Niedzwiedzka K."/>
            <person name="Martijn J."/>
            <person name="Lind A.E."/>
            <person name="van Eijk R."/>
            <person name="Schleper C."/>
            <person name="Guy L."/>
            <person name="Ettema T.J."/>
        </authorList>
    </citation>
    <scope>NUCLEOTIDE SEQUENCE</scope>
</reference>
<dbReference type="InterPro" id="IPR018723">
    <property type="entry name" value="DUF2254_membrane"/>
</dbReference>
<feature type="transmembrane region" description="Helical" evidence="1">
    <location>
        <begin position="59"/>
        <end position="85"/>
    </location>
</feature>
<protein>
    <recommendedName>
        <fullName evidence="3">DUF2254 domain-containing protein</fullName>
    </recommendedName>
</protein>
<feature type="transmembrane region" description="Helical" evidence="1">
    <location>
        <begin position="20"/>
        <end position="39"/>
    </location>
</feature>
<keyword evidence="1" id="KW-1133">Transmembrane helix</keyword>
<feature type="transmembrane region" description="Helical" evidence="1">
    <location>
        <begin position="106"/>
        <end position="124"/>
    </location>
</feature>
<dbReference type="Pfam" id="PF10011">
    <property type="entry name" value="DUF2254"/>
    <property type="match status" value="1"/>
</dbReference>
<sequence length="439" mass="47210">MLSADRLRFVFSRIKERLWVKPLMLSGLSVGGAFIAKLADNLGFSGVFPEVSLESVESLLSIMASSMMVIATFAVGSMVAAYASASASATPRSIPLVIADDVTQNALSAFIGAFIFSIVSLIAIQNQMFDSAGRFAIFALTLLVFAIVVITFVRWVDRIARLGRVVNTIEQVEKAAGDALDRRRHAPTLGALTVSPRQAEGKGLPVYSPTVGYVQHIDLETLQSHAEALKCHATVTALPGTFVCAGRPLLRIDEGLDELLEGSDEESQAFKPDAFASAFTINPNRTFDDDPRFGLLALSEIADKALSPAINDPGTAINVIGALVRLFTLWQSPREENALQKITYDRVSIPELVIEDMFDDAFTAIARDGAGLVEVSIRLQKAFCALAETGDDAMITAAKKHSRMALDRSKHALSLQDDIDAVVAAASPLSLGLQDKITR</sequence>
<proteinExistence type="predicted"/>
<accession>A0A0F9UBL5</accession>